<dbReference type="Proteomes" id="UP000678237">
    <property type="component" value="Unassembled WGS sequence"/>
</dbReference>
<comment type="similarity">
    <text evidence="1">Belongs to the aldehyde dehydrogenase family.</text>
</comment>
<reference evidence="5" key="2">
    <citation type="submission" date="2021-05" db="EMBL/GenBank/DDBJ databases">
        <title>Protein family content uncovers lineage relationships and bacterial pathway maintenance mechanisms in DPANN archaea.</title>
        <authorList>
            <person name="Castelle C.J."/>
            <person name="Meheust R."/>
            <person name="Jaffe A.L."/>
            <person name="Seitz K."/>
            <person name="Gong X."/>
            <person name="Baker B.J."/>
            <person name="Banfield J.F."/>
        </authorList>
    </citation>
    <scope>NUCLEOTIDE SEQUENCE</scope>
    <source>
        <strain evidence="5">RIFCSPLOWO2_01_FULL_58_19</strain>
    </source>
</reference>
<accession>A0A8T4L7D3</accession>
<evidence type="ECO:0000256" key="1">
    <source>
        <dbReference type="ARBA" id="ARBA00009986"/>
    </source>
</evidence>
<dbReference type="InterPro" id="IPR051020">
    <property type="entry name" value="ALDH-related_metabolic_enz"/>
</dbReference>
<dbReference type="FunFam" id="3.40.605.10:FF:000007">
    <property type="entry name" value="NAD/NADP-dependent betaine aldehyde dehydrogenase"/>
    <property type="match status" value="1"/>
</dbReference>
<dbReference type="InterPro" id="IPR016163">
    <property type="entry name" value="Ald_DH_C"/>
</dbReference>
<feature type="domain" description="Aldehyde dehydrogenase" evidence="4">
    <location>
        <begin position="15"/>
        <end position="467"/>
    </location>
</feature>
<comment type="subunit">
    <text evidence="2">Homotetramer.</text>
</comment>
<evidence type="ECO:0000259" key="4">
    <source>
        <dbReference type="Pfam" id="PF00171"/>
    </source>
</evidence>
<evidence type="ECO:0000313" key="5">
    <source>
        <dbReference type="EMBL" id="MBS3063173.1"/>
    </source>
</evidence>
<evidence type="ECO:0000256" key="2">
    <source>
        <dbReference type="ARBA" id="ARBA00011881"/>
    </source>
</evidence>
<dbReference type="Gene3D" id="3.40.309.10">
    <property type="entry name" value="Aldehyde Dehydrogenase, Chain A, domain 2"/>
    <property type="match status" value="1"/>
</dbReference>
<comment type="caution">
    <text evidence="5">The sequence shown here is derived from an EMBL/GenBank/DDBJ whole genome shotgun (WGS) entry which is preliminary data.</text>
</comment>
<dbReference type="InterPro" id="IPR015590">
    <property type="entry name" value="Aldehyde_DH_dom"/>
</dbReference>
<dbReference type="GO" id="GO:0008911">
    <property type="term" value="F:lactaldehyde dehydrogenase (NAD+) activity"/>
    <property type="evidence" value="ECO:0007669"/>
    <property type="project" value="TreeGrafter"/>
</dbReference>
<dbReference type="SUPFAM" id="SSF53720">
    <property type="entry name" value="ALDH-like"/>
    <property type="match status" value="1"/>
</dbReference>
<dbReference type="InterPro" id="IPR016161">
    <property type="entry name" value="Ald_DH/histidinol_DH"/>
</dbReference>
<evidence type="ECO:0000256" key="3">
    <source>
        <dbReference type="ARBA" id="ARBA00023002"/>
    </source>
</evidence>
<proteinExistence type="inferred from homology"/>
<dbReference type="AlphaFoldDB" id="A0A8T4L7D3"/>
<dbReference type="Gene3D" id="3.40.605.10">
    <property type="entry name" value="Aldehyde Dehydrogenase, Chain A, domain 1"/>
    <property type="match status" value="1"/>
</dbReference>
<name>A0A8T4L7D3_9ARCH</name>
<dbReference type="EMBL" id="JAGVWE010000004">
    <property type="protein sequence ID" value="MBS3063173.1"/>
    <property type="molecule type" value="Genomic_DNA"/>
</dbReference>
<evidence type="ECO:0000313" key="6">
    <source>
        <dbReference type="Proteomes" id="UP000678237"/>
    </source>
</evidence>
<dbReference type="Pfam" id="PF00171">
    <property type="entry name" value="Aldedh"/>
    <property type="match status" value="1"/>
</dbReference>
<dbReference type="PANTHER" id="PTHR42991:SF1">
    <property type="entry name" value="ALDEHYDE DEHYDROGENASE"/>
    <property type="match status" value="1"/>
</dbReference>
<dbReference type="InterPro" id="IPR016162">
    <property type="entry name" value="Ald_DH_N"/>
</dbReference>
<protein>
    <submittedName>
        <fullName evidence="5">Aldehyde dehydrogenase family protein</fullName>
    </submittedName>
</protein>
<organism evidence="5 6">
    <name type="scientific">Candidatus Iainarchaeum sp</name>
    <dbReference type="NCBI Taxonomy" id="3101447"/>
    <lineage>
        <taxon>Archaea</taxon>
        <taxon>Candidatus Iainarchaeota</taxon>
        <taxon>Candidatus Iainarchaeia</taxon>
        <taxon>Candidatus Iainarchaeales</taxon>
        <taxon>Candidatus Iainarchaeaceae</taxon>
        <taxon>Candidatus Iainarchaeum</taxon>
    </lineage>
</organism>
<keyword evidence="3" id="KW-0560">Oxidoreductase</keyword>
<reference evidence="5" key="1">
    <citation type="submission" date="2021-03" db="EMBL/GenBank/DDBJ databases">
        <authorList>
            <person name="Jaffe A."/>
        </authorList>
    </citation>
    <scope>NUCLEOTIDE SEQUENCE</scope>
    <source>
        <strain evidence="5">RIFCSPLOWO2_01_FULL_58_19</strain>
    </source>
</reference>
<sequence>MVKTYKFFVGGQWRESGKFLDVVYPFDGKAFARVHLAQEKDIQDALAAADKAFQVTRKSLAWERAEWCKKIADGLVERREELTKTLCLEAGKPWVYADIEVERAISTFQFAAEEAHRLSGELVPLDVTKAAGKRVGIAKRFPIGVVAGITPFNFPLNLVAHKVAPVLASGNTLVLKPASKTPLSALKLAEVVEAAGVPTGAFNVVPCSSKLAGPLVEDPRVKMVSFTGSDVVGWEIKQRAGKKKVALELGGDAAVIVEPDADLEAAVKKCVTGAFYYSGQSCVSIQRLFVHERVWDAFMKPFVKQARELKVGEPLKPDTQLGCMIDEENAKRVQEWVEEARVGGAKVLCGGKRRESFFEATVLTGVPKKCRLGCMEAFGPLVICIPYKDFDWALKEVNRSRFGLQAGLFSNDLKKIWRAFEELEVGGLIVNEVSSFRVDNMPYGGVKDSGFGREGVKYAMEEMTELKLLGLNLN</sequence>
<dbReference type="PANTHER" id="PTHR42991">
    <property type="entry name" value="ALDEHYDE DEHYDROGENASE"/>
    <property type="match status" value="1"/>
</dbReference>
<gene>
    <name evidence="5" type="ORF">J4203_04825</name>
</gene>